<dbReference type="Gene3D" id="3.90.1750.10">
    <property type="entry name" value="Hect, E3 ligase catalytic domains"/>
    <property type="match status" value="1"/>
</dbReference>
<dbReference type="InterPro" id="IPR000569">
    <property type="entry name" value="HECT_dom"/>
</dbReference>
<evidence type="ECO:0000256" key="5">
    <source>
        <dbReference type="ARBA" id="ARBA00022490"/>
    </source>
</evidence>
<evidence type="ECO:0000256" key="9">
    <source>
        <dbReference type="PIRSR" id="PIRSR001569-1"/>
    </source>
</evidence>
<dbReference type="Gene3D" id="2.60.40.150">
    <property type="entry name" value="C2 domain"/>
    <property type="match status" value="1"/>
</dbReference>
<feature type="chain" id="PRO_5041369480" description="HECT-type E3 ubiquitin transferase" evidence="12">
    <location>
        <begin position="28"/>
        <end position="856"/>
    </location>
</feature>
<evidence type="ECO:0000256" key="8">
    <source>
        <dbReference type="ARBA" id="ARBA00022786"/>
    </source>
</evidence>
<dbReference type="InterPro" id="IPR035983">
    <property type="entry name" value="Hect_E3_ubiquitin_ligase"/>
</dbReference>
<dbReference type="EC" id="2.3.2.26" evidence="4"/>
<evidence type="ECO:0000259" key="14">
    <source>
        <dbReference type="PROSITE" id="PS50237"/>
    </source>
</evidence>
<dbReference type="SMART" id="SM00456">
    <property type="entry name" value="WW"/>
    <property type="match status" value="3"/>
</dbReference>
<dbReference type="GO" id="GO:0006511">
    <property type="term" value="P:ubiquitin-dependent protein catabolic process"/>
    <property type="evidence" value="ECO:0007669"/>
    <property type="project" value="InterPro"/>
</dbReference>
<evidence type="ECO:0000256" key="1">
    <source>
        <dbReference type="ARBA" id="ARBA00000885"/>
    </source>
</evidence>
<evidence type="ECO:0000256" key="11">
    <source>
        <dbReference type="SAM" id="MobiDB-lite"/>
    </source>
</evidence>
<evidence type="ECO:0000256" key="10">
    <source>
        <dbReference type="PROSITE-ProRule" id="PRU00104"/>
    </source>
</evidence>
<evidence type="ECO:0000256" key="7">
    <source>
        <dbReference type="ARBA" id="ARBA00022737"/>
    </source>
</evidence>
<proteinExistence type="predicted"/>
<organism evidence="15 16">
    <name type="scientific">Geodia barretti</name>
    <name type="common">Barrett's horny sponge</name>
    <dbReference type="NCBI Taxonomy" id="519541"/>
    <lineage>
        <taxon>Eukaryota</taxon>
        <taxon>Metazoa</taxon>
        <taxon>Porifera</taxon>
        <taxon>Demospongiae</taxon>
        <taxon>Heteroscleromorpha</taxon>
        <taxon>Tetractinellida</taxon>
        <taxon>Astrophorina</taxon>
        <taxon>Geodiidae</taxon>
        <taxon>Geodia</taxon>
    </lineage>
</organism>
<comment type="caution">
    <text evidence="15">The sequence shown here is derived from an EMBL/GenBank/DDBJ whole genome shotgun (WGS) entry which is preliminary data.</text>
</comment>
<keyword evidence="8 10" id="KW-0833">Ubl conjugation pathway</keyword>
<dbReference type="AlphaFoldDB" id="A0AA35U1L1"/>
<dbReference type="Pfam" id="PF00397">
    <property type="entry name" value="WW"/>
    <property type="match status" value="3"/>
</dbReference>
<feature type="domain" description="WW" evidence="13">
    <location>
        <begin position="426"/>
        <end position="459"/>
    </location>
</feature>
<dbReference type="SUPFAM" id="SSF56204">
    <property type="entry name" value="Hect, E3 ligase catalytic domain"/>
    <property type="match status" value="1"/>
</dbReference>
<evidence type="ECO:0000256" key="12">
    <source>
        <dbReference type="SAM" id="SignalP"/>
    </source>
</evidence>
<evidence type="ECO:0000256" key="6">
    <source>
        <dbReference type="ARBA" id="ARBA00022679"/>
    </source>
</evidence>
<evidence type="ECO:0000256" key="2">
    <source>
        <dbReference type="ARBA" id="ARBA00004496"/>
    </source>
</evidence>
<reference evidence="15" key="1">
    <citation type="submission" date="2023-03" db="EMBL/GenBank/DDBJ databases">
        <authorList>
            <person name="Steffen K."/>
            <person name="Cardenas P."/>
        </authorList>
    </citation>
    <scope>NUCLEOTIDE SEQUENCE</scope>
</reference>
<feature type="domain" description="HECT" evidence="14">
    <location>
        <begin position="521"/>
        <end position="855"/>
    </location>
</feature>
<accession>A0AA35U1L1</accession>
<keyword evidence="16" id="KW-1185">Reference proteome</keyword>
<dbReference type="PANTHER" id="PTHR11254">
    <property type="entry name" value="HECT DOMAIN UBIQUITIN-PROTEIN LIGASE"/>
    <property type="match status" value="1"/>
</dbReference>
<dbReference type="CDD" id="cd00078">
    <property type="entry name" value="HECTc"/>
    <property type="match status" value="1"/>
</dbReference>
<dbReference type="SMART" id="SM00119">
    <property type="entry name" value="HECTc"/>
    <property type="match status" value="1"/>
</dbReference>
<feature type="region of interest" description="Disordered" evidence="11">
    <location>
        <begin position="370"/>
        <end position="432"/>
    </location>
</feature>
<dbReference type="Gene3D" id="3.30.2160.10">
    <property type="entry name" value="Hect, E3 ligase catalytic domain"/>
    <property type="match status" value="1"/>
</dbReference>
<evidence type="ECO:0000313" key="16">
    <source>
        <dbReference type="Proteomes" id="UP001174909"/>
    </source>
</evidence>
<dbReference type="InterPro" id="IPR036020">
    <property type="entry name" value="WW_dom_sf"/>
</dbReference>
<sequence>PSLLPLPSSLSLTLSLCLLPLLSFSSSVPSFPLCLPLSFPSSLSLSPLSFPVSISHPLSLCPLLLYSPPPPSSSPQVVPEESVLMLEVFDEHRITRDNFLGRLLFKLHQIPIPRRKVDIGNQEIASVTYPLKQRSRRSKVSGTLSLKLLYYNDPPVQQVSRPNILADLVPGATGHSPTQSHNRSFDSSHRQTSVAALPEEEDDDQPLPDRWEARQDANGRTFYVDHSNRHTQWHRPTAAGNQRRVVAEREAERRRAMAHTLARRNPALESHSNFGTMISQHGQEDRRVSTGSVPNTARSSPVERPAAVGRAQSVAALPTANGEVELPPGWEKRLTNTGRVFYINHTRRLTQWYPPTPEQMQLAVRNSPRPLSVALTSSPQQPTSPPPSSSPLSPSSSSYVKPTITSPAGNGRANGRPETSGTENLGDLPPKWEMRITGNGKAFFIDHNTKSTQWEDPRLLKKKQTAAAVVPYSRNYKIKYESFRNQLSHKKPENLPRMFEIPVRRNHIFEDSHRATMTCKNRDHLKARLWVKFEGEVGLDYGGVSREWFFLLSHEMFNPYYGLFEYAASDNYTLQINPDSGQCNEYHLQYFKFVGRILAMAIYHQRLIDGYFIRPMYKLLLEKKLVLGDMESVDTEFYNSVKYILDNDPEPLCLYFTASREFLGQVEEVELKPGGDSIEVVENNKREYIRLLMKWRFADRISKQMEQIKKGFNDVFPLKMLQVFDERELEYLLCGISEIDVKDWKKNSISTNGYTNESPPVVWFWKAVENFDNEMKARLLQFVTGTSRVPMNGFAELQGSNGPQKFCIKKLGEPTSLPRSHTCFNRIDLPPYKSYHELKEKLRLAIENCEGFEGVD</sequence>
<comment type="pathway">
    <text evidence="3">Protein modification; protein ubiquitination.</text>
</comment>
<dbReference type="PANTHER" id="PTHR11254:SF440">
    <property type="entry name" value="E3 UBIQUITIN-PROTEIN LIGASE NEDD-4"/>
    <property type="match status" value="1"/>
</dbReference>
<dbReference type="GO" id="GO:0005737">
    <property type="term" value="C:cytoplasm"/>
    <property type="evidence" value="ECO:0007669"/>
    <property type="project" value="UniProtKB-SubCell"/>
</dbReference>
<dbReference type="Proteomes" id="UP001174909">
    <property type="component" value="Unassembled WGS sequence"/>
</dbReference>
<dbReference type="InterPro" id="IPR035892">
    <property type="entry name" value="C2_domain_sf"/>
</dbReference>
<keyword evidence="5" id="KW-0963">Cytoplasm</keyword>
<keyword evidence="7" id="KW-0677">Repeat</keyword>
<dbReference type="FunFam" id="2.20.70.10:FF:000017">
    <property type="entry name" value="E3 ubiquitin-protein ligase"/>
    <property type="match status" value="1"/>
</dbReference>
<feature type="domain" description="WW" evidence="13">
    <location>
        <begin position="205"/>
        <end position="238"/>
    </location>
</feature>
<evidence type="ECO:0000256" key="4">
    <source>
        <dbReference type="ARBA" id="ARBA00012485"/>
    </source>
</evidence>
<feature type="compositionally biased region" description="Polar residues" evidence="11">
    <location>
        <begin position="399"/>
        <end position="408"/>
    </location>
</feature>
<dbReference type="FunFam" id="3.30.2160.10:FF:000001">
    <property type="entry name" value="E3 ubiquitin-protein ligase NEDD4-like"/>
    <property type="match status" value="1"/>
</dbReference>
<evidence type="ECO:0000256" key="3">
    <source>
        <dbReference type="ARBA" id="ARBA00004906"/>
    </source>
</evidence>
<protein>
    <recommendedName>
        <fullName evidence="4">HECT-type E3 ubiquitin transferase</fullName>
        <ecNumber evidence="4">2.3.2.26</ecNumber>
    </recommendedName>
</protein>
<evidence type="ECO:0000313" key="15">
    <source>
        <dbReference type="EMBL" id="CAI8058485.1"/>
    </source>
</evidence>
<keyword evidence="12" id="KW-0732">Signal</keyword>
<comment type="subcellular location">
    <subcellularLocation>
        <location evidence="2">Cytoplasm</location>
    </subcellularLocation>
</comment>
<dbReference type="FunFam" id="3.90.1750.10:FF:000001">
    <property type="entry name" value="E3 ubiquitin-protein ligase NEDD4-like"/>
    <property type="match status" value="1"/>
</dbReference>
<feature type="region of interest" description="Disordered" evidence="11">
    <location>
        <begin position="280"/>
        <end position="308"/>
    </location>
</feature>
<dbReference type="SUPFAM" id="SSF51045">
    <property type="entry name" value="WW domain"/>
    <property type="match status" value="3"/>
</dbReference>
<dbReference type="PROSITE" id="PS50237">
    <property type="entry name" value="HECT"/>
    <property type="match status" value="1"/>
</dbReference>
<dbReference type="GO" id="GO:0016567">
    <property type="term" value="P:protein ubiquitination"/>
    <property type="evidence" value="ECO:0007669"/>
    <property type="project" value="TreeGrafter"/>
</dbReference>
<feature type="signal peptide" evidence="12">
    <location>
        <begin position="1"/>
        <end position="27"/>
    </location>
</feature>
<dbReference type="SUPFAM" id="SSF49562">
    <property type="entry name" value="C2 domain (Calcium/lipid-binding domain, CaLB)"/>
    <property type="match status" value="1"/>
</dbReference>
<feature type="domain" description="WW" evidence="13">
    <location>
        <begin position="324"/>
        <end position="357"/>
    </location>
</feature>
<dbReference type="EMBL" id="CASHTH010004520">
    <property type="protein sequence ID" value="CAI8058485.1"/>
    <property type="molecule type" value="Genomic_DNA"/>
</dbReference>
<dbReference type="InterPro" id="IPR001202">
    <property type="entry name" value="WW_dom"/>
</dbReference>
<dbReference type="Gene3D" id="2.20.70.10">
    <property type="match status" value="2"/>
</dbReference>
<dbReference type="FunFam" id="3.30.2410.10:FF:000002">
    <property type="entry name" value="E3 ubiquitin-protein ligase HECW2"/>
    <property type="match status" value="1"/>
</dbReference>
<feature type="region of interest" description="Disordered" evidence="11">
    <location>
        <begin position="167"/>
        <end position="211"/>
    </location>
</feature>
<dbReference type="CDD" id="cd00201">
    <property type="entry name" value="WW"/>
    <property type="match status" value="3"/>
</dbReference>
<feature type="non-terminal residue" evidence="15">
    <location>
        <position position="856"/>
    </location>
</feature>
<name>A0AA35U1L1_GEOBA</name>
<feature type="compositionally biased region" description="Polar residues" evidence="11">
    <location>
        <begin position="289"/>
        <end position="299"/>
    </location>
</feature>
<dbReference type="Gene3D" id="3.30.2410.10">
    <property type="entry name" value="Hect, E3 ligase catalytic domain"/>
    <property type="match status" value="1"/>
</dbReference>
<dbReference type="InterPro" id="IPR050409">
    <property type="entry name" value="E3_ubiq-protein_ligase"/>
</dbReference>
<dbReference type="Pfam" id="PF00632">
    <property type="entry name" value="HECT"/>
    <property type="match status" value="1"/>
</dbReference>
<evidence type="ECO:0000259" key="13">
    <source>
        <dbReference type="PROSITE" id="PS50020"/>
    </source>
</evidence>
<dbReference type="GO" id="GO:0061630">
    <property type="term" value="F:ubiquitin protein ligase activity"/>
    <property type="evidence" value="ECO:0007669"/>
    <property type="project" value="UniProtKB-EC"/>
</dbReference>
<dbReference type="PROSITE" id="PS01159">
    <property type="entry name" value="WW_DOMAIN_1"/>
    <property type="match status" value="3"/>
</dbReference>
<comment type="catalytic activity">
    <reaction evidence="1">
        <text>S-ubiquitinyl-[E2 ubiquitin-conjugating enzyme]-L-cysteine + [acceptor protein]-L-lysine = [E2 ubiquitin-conjugating enzyme]-L-cysteine + N(6)-ubiquitinyl-[acceptor protein]-L-lysine.</text>
        <dbReference type="EC" id="2.3.2.26"/>
    </reaction>
</comment>
<gene>
    <name evidence="15" type="ORF">GBAR_LOCUS31802</name>
</gene>
<keyword evidence="6" id="KW-0808">Transferase</keyword>
<dbReference type="PROSITE" id="PS50020">
    <property type="entry name" value="WW_DOMAIN_2"/>
    <property type="match status" value="3"/>
</dbReference>
<feature type="active site" description="Glycyl thioester intermediate" evidence="9 10">
    <location>
        <position position="823"/>
    </location>
</feature>